<dbReference type="STRING" id="4529.A0A0E0P2R0"/>
<protein>
    <recommendedName>
        <fullName evidence="4">procollagen-proline 4-dioxygenase</fullName>
        <ecNumber evidence="4">1.14.11.2</ecNumber>
    </recommendedName>
</protein>
<keyword evidence="9" id="KW-1133">Transmembrane helix</keyword>
<comment type="similarity">
    <text evidence="3">Belongs to the P4HA family.</text>
</comment>
<evidence type="ECO:0000256" key="14">
    <source>
        <dbReference type="ARBA" id="ARBA00049169"/>
    </source>
</evidence>
<keyword evidence="8" id="KW-0735">Signal-anchor</keyword>
<dbReference type="PANTHER" id="PTHR10869">
    <property type="entry name" value="PROLYL 4-HYDROXYLASE ALPHA SUBUNIT"/>
    <property type="match status" value="1"/>
</dbReference>
<dbReference type="InterPro" id="IPR006620">
    <property type="entry name" value="Pro_4_hyd_alph"/>
</dbReference>
<dbReference type="FunFam" id="2.60.120.620:FF:000002">
    <property type="entry name" value="Prolyl 4-hydroxylase 4"/>
    <property type="match status" value="2"/>
</dbReference>
<evidence type="ECO:0000256" key="12">
    <source>
        <dbReference type="ARBA" id="ARBA00023136"/>
    </source>
</evidence>
<comment type="subcellular location">
    <subcellularLocation>
        <location evidence="2">Endoplasmic reticulum membrane</location>
        <topology evidence="2">Single-pass type II membrane protein</topology>
    </subcellularLocation>
</comment>
<feature type="domain" description="ShKT" evidence="17">
    <location>
        <begin position="690"/>
        <end position="730"/>
    </location>
</feature>
<organism evidence="18 19">
    <name type="scientific">Oryza rufipogon</name>
    <name type="common">Brownbeard rice</name>
    <name type="synonym">Asian wild rice</name>
    <dbReference type="NCBI Taxonomy" id="4529"/>
    <lineage>
        <taxon>Eukaryota</taxon>
        <taxon>Viridiplantae</taxon>
        <taxon>Streptophyta</taxon>
        <taxon>Embryophyta</taxon>
        <taxon>Tracheophyta</taxon>
        <taxon>Spermatophyta</taxon>
        <taxon>Magnoliopsida</taxon>
        <taxon>Liliopsida</taxon>
        <taxon>Poales</taxon>
        <taxon>Poaceae</taxon>
        <taxon>BOP clade</taxon>
        <taxon>Oryzoideae</taxon>
        <taxon>Oryzeae</taxon>
        <taxon>Oryzinae</taxon>
        <taxon>Oryza</taxon>
    </lineage>
</organism>
<evidence type="ECO:0000256" key="7">
    <source>
        <dbReference type="ARBA" id="ARBA00022964"/>
    </source>
</evidence>
<evidence type="ECO:0000256" key="5">
    <source>
        <dbReference type="ARBA" id="ARBA00022692"/>
    </source>
</evidence>
<dbReference type="PROSITE" id="PS51670">
    <property type="entry name" value="SHKT"/>
    <property type="match status" value="1"/>
</dbReference>
<dbReference type="Gramene" id="ORUFI03G39500.1">
    <property type="protein sequence ID" value="ORUFI03G39500.1"/>
    <property type="gene ID" value="ORUFI03G39500"/>
</dbReference>
<dbReference type="AlphaFoldDB" id="A0A0E0P2R0"/>
<keyword evidence="11" id="KW-0408">Iron</keyword>
<dbReference type="PANTHER" id="PTHR10869:SF222">
    <property type="entry name" value="PROCOLLAGEN-PROLINE 4-DIOXYGENASE"/>
    <property type="match status" value="1"/>
</dbReference>
<evidence type="ECO:0000256" key="15">
    <source>
        <dbReference type="SAM" id="SignalP"/>
    </source>
</evidence>
<name>A0A0E0P2R0_ORYRU</name>
<evidence type="ECO:0000259" key="16">
    <source>
        <dbReference type="PROSITE" id="PS51471"/>
    </source>
</evidence>
<comment type="catalytic activity">
    <reaction evidence="14">
        <text>L-prolyl-[collagen] + 2-oxoglutarate + O2 = trans-4-hydroxy-L-prolyl-[collagen] + succinate + CO2</text>
        <dbReference type="Rhea" id="RHEA:18945"/>
        <dbReference type="Rhea" id="RHEA-COMP:11676"/>
        <dbReference type="Rhea" id="RHEA-COMP:11680"/>
        <dbReference type="ChEBI" id="CHEBI:15379"/>
        <dbReference type="ChEBI" id="CHEBI:16526"/>
        <dbReference type="ChEBI" id="CHEBI:16810"/>
        <dbReference type="ChEBI" id="CHEBI:30031"/>
        <dbReference type="ChEBI" id="CHEBI:50342"/>
        <dbReference type="ChEBI" id="CHEBI:61965"/>
        <dbReference type="EC" id="1.14.11.2"/>
    </reaction>
</comment>
<comment type="cofactor">
    <cofactor evidence="1">
        <name>L-ascorbate</name>
        <dbReference type="ChEBI" id="CHEBI:38290"/>
    </cofactor>
</comment>
<evidence type="ECO:0000313" key="18">
    <source>
        <dbReference type="EnsemblPlants" id="ORUFI03G39500.1"/>
    </source>
</evidence>
<dbReference type="InterPro" id="IPR005123">
    <property type="entry name" value="Oxoglu/Fe-dep_dioxygenase_dom"/>
</dbReference>
<keyword evidence="15" id="KW-0732">Signal</keyword>
<feature type="signal peptide" evidence="15">
    <location>
        <begin position="1"/>
        <end position="22"/>
    </location>
</feature>
<keyword evidence="7" id="KW-0223">Dioxygenase</keyword>
<dbReference type="SMART" id="SM00254">
    <property type="entry name" value="ShKT"/>
    <property type="match status" value="2"/>
</dbReference>
<accession>A0A0E0P2R0</accession>
<dbReference type="HOGENOM" id="CLU_450861_0_0_1"/>
<evidence type="ECO:0000256" key="6">
    <source>
        <dbReference type="ARBA" id="ARBA00022723"/>
    </source>
</evidence>
<feature type="domain" description="Fe2OG dioxygenase" evidence="16">
    <location>
        <begin position="553"/>
        <end position="675"/>
    </location>
</feature>
<keyword evidence="6" id="KW-0479">Metal-binding</keyword>
<evidence type="ECO:0000256" key="11">
    <source>
        <dbReference type="ARBA" id="ARBA00023004"/>
    </source>
</evidence>
<evidence type="ECO:0000256" key="3">
    <source>
        <dbReference type="ARBA" id="ARBA00006511"/>
    </source>
</evidence>
<dbReference type="GO" id="GO:0005789">
    <property type="term" value="C:endoplasmic reticulum membrane"/>
    <property type="evidence" value="ECO:0007669"/>
    <property type="project" value="UniProtKB-SubCell"/>
</dbReference>
<evidence type="ECO:0000256" key="1">
    <source>
        <dbReference type="ARBA" id="ARBA00001961"/>
    </source>
</evidence>
<dbReference type="EC" id="1.14.11.2" evidence="4"/>
<dbReference type="Pfam" id="PF01549">
    <property type="entry name" value="ShK"/>
    <property type="match status" value="2"/>
</dbReference>
<evidence type="ECO:0000256" key="13">
    <source>
        <dbReference type="ARBA" id="ARBA00023180"/>
    </source>
</evidence>
<evidence type="ECO:0000259" key="17">
    <source>
        <dbReference type="PROSITE" id="PS51670"/>
    </source>
</evidence>
<sequence>MAPLRTLVIFLLLLLALVPALSRPDGGGGGFYDPARVTQLSWRPRAFLYSGFLSHDECDHLVNLAKGRMEKSMVADNDSGKSIMSQVRTSSGTFLSKHEDDIVSGIEKRVAAWTFLPEENAESIQILHYELGQKYDAHFDYFHDKNNLKRGGHRVATVLMYLTDVKKGGETVFPNAAGRHLQLKDETWSDCARSGLAVKPKKGDALLFFSLHVNATTDPASLHGSCPVIEGEKWSATKWIHVRSFDNPPDVSLDLPCSDENERCTRWAAVGECYRNPKYMVGTKDSLGFCRKSCGSLSYRSARPCPPTATAAAGGRQSGRQRVGECERYSRYSPMQVEFWLEFDIASSSPKSKAPLPNLQLFYCGLQRSPLLRFSAIPGARCRGPARAATRCFEKSMLYINDSSEIGCGNKSHLILDWEGQTMEMRRLLVLFALLSVTAVVPVFLWPDKKGGASDVAVVVAAPPFNASSVTIISWKPRIFFYKGFLSDDECDHLVKLGKEKLKRSMVADNESGKSVMSEVRTSSGMFLDKQQDPVVSGIEERIAAWTLLPQENAENIQILRYENGQKYDPHFDYFQDKVNQLQGGHRYATVLTYLSTVEKGGETVFPNAEGWESQPKDDSFSDCAKKGLAVKAVKGDSVLFFNLQPDGTPDPLSLHGSCPVIEGEKWSAPKWIHVRSYDNASSMKQSEECSDLSENCAAWAASGECNNNAVYMIGTEDAPGQCQKSCNACSL</sequence>
<dbReference type="OMA" id="SISTIWF"/>
<feature type="chain" id="PRO_5002369810" description="procollagen-proline 4-dioxygenase" evidence="15">
    <location>
        <begin position="23"/>
        <end position="732"/>
    </location>
</feature>
<dbReference type="Gene3D" id="1.10.10.1940">
    <property type="match status" value="1"/>
</dbReference>
<keyword evidence="12" id="KW-0472">Membrane</keyword>
<evidence type="ECO:0000256" key="8">
    <source>
        <dbReference type="ARBA" id="ARBA00022968"/>
    </source>
</evidence>
<dbReference type="GO" id="GO:0005506">
    <property type="term" value="F:iron ion binding"/>
    <property type="evidence" value="ECO:0007669"/>
    <property type="project" value="InterPro"/>
</dbReference>
<dbReference type="InterPro" id="IPR045054">
    <property type="entry name" value="P4HA-like"/>
</dbReference>
<dbReference type="Proteomes" id="UP000008022">
    <property type="component" value="Unassembled WGS sequence"/>
</dbReference>
<dbReference type="eggNOG" id="KOG1591">
    <property type="taxonomic scope" value="Eukaryota"/>
</dbReference>
<dbReference type="InterPro" id="IPR003582">
    <property type="entry name" value="ShKT_dom"/>
</dbReference>
<keyword evidence="13" id="KW-0325">Glycoprotein</keyword>
<reference evidence="19" key="1">
    <citation type="submission" date="2013-06" db="EMBL/GenBank/DDBJ databases">
        <authorList>
            <person name="Zhao Q."/>
        </authorList>
    </citation>
    <scope>NUCLEOTIDE SEQUENCE</scope>
    <source>
        <strain evidence="19">cv. W1943</strain>
    </source>
</reference>
<evidence type="ECO:0000256" key="2">
    <source>
        <dbReference type="ARBA" id="ARBA00004648"/>
    </source>
</evidence>
<dbReference type="Pfam" id="PF13640">
    <property type="entry name" value="2OG-FeII_Oxy_3"/>
    <property type="match status" value="2"/>
</dbReference>
<dbReference type="InterPro" id="IPR044862">
    <property type="entry name" value="Pro_4_hyd_alph_FE2OG_OXY"/>
</dbReference>
<keyword evidence="10" id="KW-0560">Oxidoreductase</keyword>
<feature type="domain" description="Fe2OG dioxygenase" evidence="16">
    <location>
        <begin position="120"/>
        <end position="242"/>
    </location>
</feature>
<dbReference type="EnsemblPlants" id="ORUFI03G39500.1">
    <property type="protein sequence ID" value="ORUFI03G39500.1"/>
    <property type="gene ID" value="ORUFI03G39500"/>
</dbReference>
<dbReference type="SMART" id="SM00702">
    <property type="entry name" value="P4Hc"/>
    <property type="match status" value="2"/>
</dbReference>
<dbReference type="PROSITE" id="PS51471">
    <property type="entry name" value="FE2OG_OXY"/>
    <property type="match status" value="2"/>
</dbReference>
<keyword evidence="5" id="KW-0812">Transmembrane</keyword>
<dbReference type="Gene3D" id="2.60.120.620">
    <property type="entry name" value="q2cbj1_9rhob like domain"/>
    <property type="match status" value="2"/>
</dbReference>
<evidence type="ECO:0000256" key="4">
    <source>
        <dbReference type="ARBA" id="ARBA00012269"/>
    </source>
</evidence>
<keyword evidence="19" id="KW-1185">Reference proteome</keyword>
<evidence type="ECO:0000256" key="9">
    <source>
        <dbReference type="ARBA" id="ARBA00022989"/>
    </source>
</evidence>
<dbReference type="GO" id="GO:0004656">
    <property type="term" value="F:procollagen-proline 4-dioxygenase activity"/>
    <property type="evidence" value="ECO:0007669"/>
    <property type="project" value="UniProtKB-EC"/>
</dbReference>
<reference evidence="18" key="2">
    <citation type="submission" date="2015-06" db="UniProtKB">
        <authorList>
            <consortium name="EnsemblPlants"/>
        </authorList>
    </citation>
    <scope>IDENTIFICATION</scope>
</reference>
<proteinExistence type="inferred from homology"/>
<evidence type="ECO:0000256" key="10">
    <source>
        <dbReference type="ARBA" id="ARBA00023002"/>
    </source>
</evidence>
<dbReference type="GO" id="GO:0031418">
    <property type="term" value="F:L-ascorbic acid binding"/>
    <property type="evidence" value="ECO:0007669"/>
    <property type="project" value="InterPro"/>
</dbReference>
<evidence type="ECO:0000313" key="19">
    <source>
        <dbReference type="Proteomes" id="UP000008022"/>
    </source>
</evidence>